<dbReference type="EMBL" id="LFZO01000196">
    <property type="protein sequence ID" value="KXT11507.1"/>
    <property type="molecule type" value="Genomic_DNA"/>
</dbReference>
<comment type="caution">
    <text evidence="1">The sequence shown here is derived from an EMBL/GenBank/DDBJ whole genome shotgun (WGS) entry which is preliminary data.</text>
</comment>
<dbReference type="OrthoDB" id="3794033at2759"/>
<reference evidence="1 2" key="1">
    <citation type="submission" date="2015-07" db="EMBL/GenBank/DDBJ databases">
        <title>Comparative genomics of the Sigatoka disease complex on banana suggests a link between parallel evolutionary changes in Pseudocercospora fijiensis and Pseudocercospora eumusae and increased virulence on the banana host.</title>
        <authorList>
            <person name="Chang T.-C."/>
            <person name="Salvucci A."/>
            <person name="Crous P.W."/>
            <person name="Stergiopoulos I."/>
        </authorList>
    </citation>
    <scope>NUCLEOTIDE SEQUENCE [LARGE SCALE GENOMIC DNA]</scope>
    <source>
        <strain evidence="1 2">CBS 116634</strain>
    </source>
</reference>
<gene>
    <name evidence="1" type="ORF">AC579_8524</name>
</gene>
<evidence type="ECO:0000313" key="1">
    <source>
        <dbReference type="EMBL" id="KXT11507.1"/>
    </source>
</evidence>
<accession>A0A139I9U0</accession>
<name>A0A139I9U0_9PEZI</name>
<sequence>MAKPICILLEVLPRELRDMIYEEVLVSGQVRIQADEKFERRGSVVHRRGFSVTAPPAILATCKQIRAESTKIYYSRNTFAITIAAENMSMPIRWLTSIRPRHRRVLQHITINFQLGSINNLVPAGPAWLATYSPKWLLDKRRKDTLVFLEDLCSMRHLKHTMLTFGFLDIDLRDPSHTAINHDWVHLFVDQLLALRHESPKSGTRPACPICAFKERPQATGEIGKTSQNVMVELV</sequence>
<dbReference type="Proteomes" id="UP000073492">
    <property type="component" value="Unassembled WGS sequence"/>
</dbReference>
<protein>
    <submittedName>
        <fullName evidence="1">Uncharacterized protein</fullName>
    </submittedName>
</protein>
<dbReference type="PANTHER" id="PTHR42085">
    <property type="entry name" value="F-BOX DOMAIN-CONTAINING PROTEIN"/>
    <property type="match status" value="1"/>
</dbReference>
<proteinExistence type="predicted"/>
<keyword evidence="2" id="KW-1185">Reference proteome</keyword>
<organism evidence="1 2">
    <name type="scientific">Pseudocercospora musae</name>
    <dbReference type="NCBI Taxonomy" id="113226"/>
    <lineage>
        <taxon>Eukaryota</taxon>
        <taxon>Fungi</taxon>
        <taxon>Dikarya</taxon>
        <taxon>Ascomycota</taxon>
        <taxon>Pezizomycotina</taxon>
        <taxon>Dothideomycetes</taxon>
        <taxon>Dothideomycetidae</taxon>
        <taxon>Mycosphaerellales</taxon>
        <taxon>Mycosphaerellaceae</taxon>
        <taxon>Pseudocercospora</taxon>
    </lineage>
</organism>
<dbReference type="InterPro" id="IPR038883">
    <property type="entry name" value="AN11006-like"/>
</dbReference>
<dbReference type="PANTHER" id="PTHR42085:SF1">
    <property type="entry name" value="F-BOX DOMAIN-CONTAINING PROTEIN"/>
    <property type="match status" value="1"/>
</dbReference>
<evidence type="ECO:0000313" key="2">
    <source>
        <dbReference type="Proteomes" id="UP000073492"/>
    </source>
</evidence>
<dbReference type="AlphaFoldDB" id="A0A139I9U0"/>